<dbReference type="InterPro" id="IPR001851">
    <property type="entry name" value="ABC_transp_permease"/>
</dbReference>
<dbReference type="AlphaFoldDB" id="F5XVU3"/>
<dbReference type="PANTHER" id="PTHR32196:SF63">
    <property type="entry name" value="INNER MEMBRANE ABC TRANSPORTER PERMEASE PROTEIN YJFF"/>
    <property type="match status" value="1"/>
</dbReference>
<feature type="transmembrane region" description="Helical" evidence="6">
    <location>
        <begin position="232"/>
        <end position="254"/>
    </location>
</feature>
<evidence type="ECO:0000256" key="4">
    <source>
        <dbReference type="ARBA" id="ARBA00022989"/>
    </source>
</evidence>
<feature type="transmembrane region" description="Helical" evidence="6">
    <location>
        <begin position="322"/>
        <end position="340"/>
    </location>
</feature>
<sequence length="346" mass="35279">MSSTPLGSAPAGPAAAAAQAVPARDRGRWAALIQSQGALMALLLLLLFGGLRYDEFLGAQNLAFLLANTAKFGLIAIGMAFVIMSGGIDLSVGTVAVLSSVVAALLSPHGLAPALAGGVATGLAMGLFNGVAIAKLRLMPFIVTLCTFIAARGLALVVSGRETVSISYESGFDRLADGQLLGIPAPVLIAGLAFLLGALVLRYTRFGRSVLAVGGNEEAARLMGLPVDRVKMAVYTLSGALAGLAGVILAAQTSGSPTEGVGWELIAIAAVVVGGTLLTGGQGSILNTLTGVLLLAVILNLINFENGYTDGPHLRLGSYWQTIVRGAFLLAVVVLQARLAQGRRPR</sequence>
<name>F5XVU3_RAMTT</name>
<evidence type="ECO:0000256" key="3">
    <source>
        <dbReference type="ARBA" id="ARBA00022692"/>
    </source>
</evidence>
<dbReference type="RefSeq" id="WP_013901088.1">
    <property type="nucleotide sequence ID" value="NC_015677.1"/>
</dbReference>
<keyword evidence="2" id="KW-1003">Cell membrane</keyword>
<dbReference type="PATRIC" id="fig|365046.3.peg.1800"/>
<evidence type="ECO:0000313" key="7">
    <source>
        <dbReference type="EMBL" id="AEG92856.1"/>
    </source>
</evidence>
<dbReference type="CDD" id="cd06579">
    <property type="entry name" value="TM_PBP1_transp_AraH_like"/>
    <property type="match status" value="1"/>
</dbReference>
<dbReference type="HOGENOM" id="CLU_028880_3_3_4"/>
<keyword evidence="5 6" id="KW-0472">Membrane</keyword>
<reference evidence="8" key="1">
    <citation type="submission" date="2006-01" db="EMBL/GenBank/DDBJ databases">
        <title>Genome of the cyst-dividing bacterium Ramlibacter tataouinensis.</title>
        <authorList>
            <person name="Barakat M."/>
            <person name="Ortet P."/>
            <person name="De Luca G."/>
            <person name="Jourlin-Castelli C."/>
            <person name="Ansaldi M."/>
            <person name="Py B."/>
            <person name="Fichant G."/>
            <person name="Coutinho P."/>
            <person name="Voulhoux R."/>
            <person name="Bastien O."/>
            <person name="Roy S."/>
            <person name="Marechal E."/>
            <person name="Henrissat B."/>
            <person name="Quentin Y."/>
            <person name="Noirot P."/>
            <person name="Filloux A."/>
            <person name="Mejean V."/>
            <person name="DuBow M."/>
            <person name="Barras F."/>
            <person name="Heulin T."/>
        </authorList>
    </citation>
    <scope>NUCLEOTIDE SEQUENCE [LARGE SCALE GENOMIC DNA]</scope>
    <source>
        <strain evidence="8">ATCC BAA-407 / DSM 14655 / LMG 21543 / TTB310</strain>
    </source>
</reference>
<feature type="transmembrane region" description="Helical" evidence="6">
    <location>
        <begin position="260"/>
        <end position="278"/>
    </location>
</feature>
<dbReference type="eggNOG" id="COG1172">
    <property type="taxonomic scope" value="Bacteria"/>
</dbReference>
<evidence type="ECO:0000256" key="5">
    <source>
        <dbReference type="ARBA" id="ARBA00023136"/>
    </source>
</evidence>
<evidence type="ECO:0000256" key="1">
    <source>
        <dbReference type="ARBA" id="ARBA00004651"/>
    </source>
</evidence>
<dbReference type="STRING" id="365046.Rta_17660"/>
<dbReference type="KEGG" id="rta:Rta_17660"/>
<dbReference type="Proteomes" id="UP000008385">
    <property type="component" value="Chromosome"/>
</dbReference>
<feature type="transmembrane region" description="Helical" evidence="6">
    <location>
        <begin position="30"/>
        <end position="51"/>
    </location>
</feature>
<accession>F5XVU3</accession>
<dbReference type="GO" id="GO:0005886">
    <property type="term" value="C:plasma membrane"/>
    <property type="evidence" value="ECO:0007669"/>
    <property type="project" value="UniProtKB-SubCell"/>
</dbReference>
<reference evidence="7 8" key="2">
    <citation type="journal article" date="2011" name="PLoS ONE">
        <title>The Cyst-Dividing Bacterium Ramlibacter tataouinensis TTB310 Genome Reveals a Well-Stocked Toolbox for Adaptation to a Desert Environment.</title>
        <authorList>
            <person name="De Luca G."/>
            <person name="Barakat M."/>
            <person name="Ortet P."/>
            <person name="Fochesato S."/>
            <person name="Jourlin-Castelli C."/>
            <person name="Ansaldi M."/>
            <person name="Py B."/>
            <person name="Fichant G."/>
            <person name="Coutinho P.M."/>
            <person name="Voulhoux R."/>
            <person name="Bastien O."/>
            <person name="Marechal E."/>
            <person name="Henrissat B."/>
            <person name="Quentin Y."/>
            <person name="Noirot P."/>
            <person name="Filloux A."/>
            <person name="Mejean V."/>
            <person name="Dubow M.S."/>
            <person name="Barras F."/>
            <person name="Barbe V."/>
            <person name="Weissenbach J."/>
            <person name="Mihalcescu I."/>
            <person name="Vermeglio A."/>
            <person name="Achouak W."/>
            <person name="Heulin T."/>
        </authorList>
    </citation>
    <scope>NUCLEOTIDE SEQUENCE [LARGE SCALE GENOMIC DNA]</scope>
    <source>
        <strain evidence="8">ATCC BAA-407 / DSM 14655 / LMG 21543 / TTB310</strain>
    </source>
</reference>
<organism evidence="7 8">
    <name type="scientific">Ramlibacter tataouinensis (strain ATCC BAA-407 / DSM 14655 / LMG 21543 / TTB310)</name>
    <dbReference type="NCBI Taxonomy" id="365046"/>
    <lineage>
        <taxon>Bacteria</taxon>
        <taxon>Pseudomonadati</taxon>
        <taxon>Pseudomonadota</taxon>
        <taxon>Betaproteobacteria</taxon>
        <taxon>Burkholderiales</taxon>
        <taxon>Comamonadaceae</taxon>
        <taxon>Ramlibacter</taxon>
    </lineage>
</organism>
<feature type="transmembrane region" description="Helical" evidence="6">
    <location>
        <begin position="72"/>
        <end position="105"/>
    </location>
</feature>
<dbReference type="GO" id="GO:0022857">
    <property type="term" value="F:transmembrane transporter activity"/>
    <property type="evidence" value="ECO:0007669"/>
    <property type="project" value="InterPro"/>
</dbReference>
<evidence type="ECO:0000313" key="8">
    <source>
        <dbReference type="Proteomes" id="UP000008385"/>
    </source>
</evidence>
<feature type="transmembrane region" description="Helical" evidence="6">
    <location>
        <begin position="285"/>
        <end position="302"/>
    </location>
</feature>
<dbReference type="OrthoDB" id="9799990at2"/>
<feature type="transmembrane region" description="Helical" evidence="6">
    <location>
        <begin position="141"/>
        <end position="160"/>
    </location>
</feature>
<proteinExistence type="predicted"/>
<protein>
    <submittedName>
        <fullName evidence="7">Candidate Ribose/xylose/arabinose/galactoside ABC type transport systems, permease component</fullName>
    </submittedName>
</protein>
<evidence type="ECO:0000256" key="6">
    <source>
        <dbReference type="SAM" id="Phobius"/>
    </source>
</evidence>
<keyword evidence="4 6" id="KW-1133">Transmembrane helix</keyword>
<dbReference type="Pfam" id="PF02653">
    <property type="entry name" value="BPD_transp_2"/>
    <property type="match status" value="1"/>
</dbReference>
<keyword evidence="8" id="KW-1185">Reference proteome</keyword>
<comment type="subcellular location">
    <subcellularLocation>
        <location evidence="1">Cell membrane</location>
        <topology evidence="1">Multi-pass membrane protein</topology>
    </subcellularLocation>
</comment>
<dbReference type="PANTHER" id="PTHR32196">
    <property type="entry name" value="ABC TRANSPORTER PERMEASE PROTEIN YPHD-RELATED-RELATED"/>
    <property type="match status" value="1"/>
</dbReference>
<feature type="transmembrane region" description="Helical" evidence="6">
    <location>
        <begin position="180"/>
        <end position="201"/>
    </location>
</feature>
<evidence type="ECO:0000256" key="2">
    <source>
        <dbReference type="ARBA" id="ARBA00022475"/>
    </source>
</evidence>
<feature type="transmembrane region" description="Helical" evidence="6">
    <location>
        <begin position="111"/>
        <end position="134"/>
    </location>
</feature>
<dbReference type="EMBL" id="CP000245">
    <property type="protein sequence ID" value="AEG92856.1"/>
    <property type="molecule type" value="Genomic_DNA"/>
</dbReference>
<keyword evidence="3 6" id="KW-0812">Transmembrane</keyword>
<gene>
    <name evidence="7" type="ordered locus">Rta_17660</name>
</gene>